<dbReference type="CDD" id="cd21175">
    <property type="entry name" value="LPMO_AA9"/>
    <property type="match status" value="1"/>
</dbReference>
<reference evidence="19 20" key="1">
    <citation type="submission" date="2021-08" db="EMBL/GenBank/DDBJ databases">
        <title>Draft Genome Sequence of Phanerochaete sordida strain YK-624.</title>
        <authorList>
            <person name="Mori T."/>
            <person name="Dohra H."/>
            <person name="Suzuki T."/>
            <person name="Kawagishi H."/>
            <person name="Hirai H."/>
        </authorList>
    </citation>
    <scope>NUCLEOTIDE SEQUENCE [LARGE SCALE GENOMIC DNA]</scope>
    <source>
        <strain evidence="19 20">YK-624</strain>
    </source>
</reference>
<keyword evidence="3" id="KW-0964">Secreted</keyword>
<comment type="cofactor">
    <cofactor evidence="1">
        <name>Cu(2+)</name>
        <dbReference type="ChEBI" id="CHEBI:29036"/>
    </cofactor>
</comment>
<proteinExistence type="inferred from homology"/>
<feature type="compositionally biased region" description="Low complexity" evidence="16">
    <location>
        <begin position="252"/>
        <end position="308"/>
    </location>
</feature>
<dbReference type="Proteomes" id="UP000703269">
    <property type="component" value="Unassembled WGS sequence"/>
</dbReference>
<dbReference type="EC" id="1.14.99.56" evidence="15"/>
<keyword evidence="11" id="KW-0119">Carbohydrate metabolism</keyword>
<comment type="subcellular location">
    <subcellularLocation>
        <location evidence="2">Secreted</location>
    </subcellularLocation>
</comment>
<evidence type="ECO:0000256" key="6">
    <source>
        <dbReference type="ARBA" id="ARBA00023001"/>
    </source>
</evidence>
<evidence type="ECO:0000256" key="9">
    <source>
        <dbReference type="ARBA" id="ARBA00023033"/>
    </source>
</evidence>
<dbReference type="Gene3D" id="2.70.50.70">
    <property type="match status" value="1"/>
</dbReference>
<keyword evidence="20" id="KW-1185">Reference proteome</keyword>
<keyword evidence="6" id="KW-0136">Cellulose degradation</keyword>
<evidence type="ECO:0000256" key="15">
    <source>
        <dbReference type="ARBA" id="ARBA00047174"/>
    </source>
</evidence>
<dbReference type="GO" id="GO:0030245">
    <property type="term" value="P:cellulose catabolic process"/>
    <property type="evidence" value="ECO:0007669"/>
    <property type="project" value="UniProtKB-KW"/>
</dbReference>
<dbReference type="GO" id="GO:0016787">
    <property type="term" value="F:hydrolase activity"/>
    <property type="evidence" value="ECO:0007669"/>
    <property type="project" value="UniProtKB-KW"/>
</dbReference>
<dbReference type="PANTHER" id="PTHR33353">
    <property type="entry name" value="PUTATIVE (AFU_ORTHOLOGUE AFUA_1G12560)-RELATED"/>
    <property type="match status" value="1"/>
</dbReference>
<feature type="domain" description="Auxiliary Activity family 9 catalytic" evidence="18">
    <location>
        <begin position="22"/>
        <end position="227"/>
    </location>
</feature>
<dbReference type="GO" id="GO:0046872">
    <property type="term" value="F:metal ion binding"/>
    <property type="evidence" value="ECO:0007669"/>
    <property type="project" value="UniProtKB-KW"/>
</dbReference>
<keyword evidence="9" id="KW-0503">Monooxygenase</keyword>
<comment type="catalytic activity">
    <reaction evidence="14">
        <text>[(1-&gt;4)-beta-D-glucosyl]n+m + reduced acceptor + O2 = 4-dehydro-beta-D-glucosyl-[(1-&gt;4)-beta-D-glucosyl]n-1 + [(1-&gt;4)-beta-D-glucosyl]m + acceptor + H2O.</text>
        <dbReference type="EC" id="1.14.99.56"/>
    </reaction>
</comment>
<evidence type="ECO:0000256" key="7">
    <source>
        <dbReference type="ARBA" id="ARBA00023002"/>
    </source>
</evidence>
<dbReference type="InterPro" id="IPR049892">
    <property type="entry name" value="AA9"/>
</dbReference>
<dbReference type="AlphaFoldDB" id="A0A9P3LIR5"/>
<dbReference type="Pfam" id="PF03443">
    <property type="entry name" value="AA9"/>
    <property type="match status" value="1"/>
</dbReference>
<evidence type="ECO:0000256" key="14">
    <source>
        <dbReference type="ARBA" id="ARBA00045077"/>
    </source>
</evidence>
<evidence type="ECO:0000256" key="4">
    <source>
        <dbReference type="ARBA" id="ARBA00022723"/>
    </source>
</evidence>
<dbReference type="GO" id="GO:0004497">
    <property type="term" value="F:monooxygenase activity"/>
    <property type="evidence" value="ECO:0007669"/>
    <property type="project" value="UniProtKB-KW"/>
</dbReference>
<dbReference type="InterPro" id="IPR005103">
    <property type="entry name" value="AA9_LPMO"/>
</dbReference>
<feature type="compositionally biased region" description="Basic residues" evidence="16">
    <location>
        <begin position="312"/>
        <end position="328"/>
    </location>
</feature>
<keyword evidence="7" id="KW-0560">Oxidoreductase</keyword>
<keyword evidence="10" id="KW-1015">Disulfide bond</keyword>
<keyword evidence="4" id="KW-0479">Metal-binding</keyword>
<organism evidence="19 20">
    <name type="scientific">Phanerochaete sordida</name>
    <dbReference type="NCBI Taxonomy" id="48140"/>
    <lineage>
        <taxon>Eukaryota</taxon>
        <taxon>Fungi</taxon>
        <taxon>Dikarya</taxon>
        <taxon>Basidiomycota</taxon>
        <taxon>Agaricomycotina</taxon>
        <taxon>Agaricomycetes</taxon>
        <taxon>Polyporales</taxon>
        <taxon>Phanerochaetaceae</taxon>
        <taxon>Phanerochaete</taxon>
    </lineage>
</organism>
<evidence type="ECO:0000313" key="20">
    <source>
        <dbReference type="Proteomes" id="UP000703269"/>
    </source>
</evidence>
<feature type="signal peptide" evidence="17">
    <location>
        <begin position="1"/>
        <end position="21"/>
    </location>
</feature>
<keyword evidence="8" id="KW-0186">Copper</keyword>
<name>A0A9P3LIR5_9APHY</name>
<feature type="chain" id="PRO_5040461639" description="lytic cellulose monooxygenase (C4-dehydrogenating)" evidence="17">
    <location>
        <begin position="22"/>
        <end position="328"/>
    </location>
</feature>
<evidence type="ECO:0000256" key="10">
    <source>
        <dbReference type="ARBA" id="ARBA00023157"/>
    </source>
</evidence>
<gene>
    <name evidence="19" type="ORF">PsYK624_121410</name>
</gene>
<keyword evidence="12" id="KW-0624">Polysaccharide degradation</keyword>
<comment type="caution">
    <text evidence="19">The sequence shown here is derived from an EMBL/GenBank/DDBJ whole genome shotgun (WGS) entry which is preliminary data.</text>
</comment>
<dbReference type="OrthoDB" id="4849160at2759"/>
<evidence type="ECO:0000256" key="16">
    <source>
        <dbReference type="SAM" id="MobiDB-lite"/>
    </source>
</evidence>
<keyword evidence="5 17" id="KW-0732">Signal</keyword>
<protein>
    <recommendedName>
        <fullName evidence="15">lytic cellulose monooxygenase (C4-dehydrogenating)</fullName>
        <ecNumber evidence="15">1.14.99.56</ecNumber>
    </recommendedName>
</protein>
<accession>A0A9P3LIR5</accession>
<dbReference type="GO" id="GO:0005576">
    <property type="term" value="C:extracellular region"/>
    <property type="evidence" value="ECO:0007669"/>
    <property type="project" value="UniProtKB-SubCell"/>
</dbReference>
<evidence type="ECO:0000256" key="13">
    <source>
        <dbReference type="ARBA" id="ARBA00044502"/>
    </source>
</evidence>
<keyword evidence="19" id="KW-0378">Hydrolase</keyword>
<comment type="similarity">
    <text evidence="13">Belongs to the polysaccharide monooxygenase AA9 family.</text>
</comment>
<evidence type="ECO:0000256" key="1">
    <source>
        <dbReference type="ARBA" id="ARBA00001973"/>
    </source>
</evidence>
<evidence type="ECO:0000259" key="18">
    <source>
        <dbReference type="Pfam" id="PF03443"/>
    </source>
</evidence>
<evidence type="ECO:0000256" key="3">
    <source>
        <dbReference type="ARBA" id="ARBA00022525"/>
    </source>
</evidence>
<evidence type="ECO:0000256" key="5">
    <source>
        <dbReference type="ARBA" id="ARBA00022729"/>
    </source>
</evidence>
<evidence type="ECO:0000256" key="8">
    <source>
        <dbReference type="ARBA" id="ARBA00023008"/>
    </source>
</evidence>
<evidence type="ECO:0000256" key="12">
    <source>
        <dbReference type="ARBA" id="ARBA00023326"/>
    </source>
</evidence>
<evidence type="ECO:0000256" key="2">
    <source>
        <dbReference type="ARBA" id="ARBA00004613"/>
    </source>
</evidence>
<sequence>MKSFTLAAFATALALVPYAAAHGSVAKITIDGKDYAGPGVGKGALKGSPIRAISEVDPVKGATNPNLACGQSAALADTTVPANSGSTVELHWVNGNGGPWPHDRGPIINYMASCGSDDCSTFDASQAKWFKIEESGIQSDGTWEQAKLMTGAPFTLTLPQNLAPGGYLLRHEIISLQLAMSSGGYESYPSCSQLNIGGSGTGKPDATVSFPGAYTDTDPGLLVDVYDLDGKPYTFPGGPVSNLASLSADGMSAASGGNNSSPGGAAVSSAAPSSSSPAAAAPSAPSAAAPSASVSVASAPAAASSPASTKTCSKKKRMAKRHIRHASH</sequence>
<feature type="region of interest" description="Disordered" evidence="16">
    <location>
        <begin position="250"/>
        <end position="328"/>
    </location>
</feature>
<dbReference type="EMBL" id="BPQB01000054">
    <property type="protein sequence ID" value="GJE95949.1"/>
    <property type="molecule type" value="Genomic_DNA"/>
</dbReference>
<evidence type="ECO:0000256" key="17">
    <source>
        <dbReference type="SAM" id="SignalP"/>
    </source>
</evidence>
<dbReference type="PANTHER" id="PTHR33353:SF10">
    <property type="entry name" value="ENDO-BETA-1,4-GLUCANASE D"/>
    <property type="match status" value="1"/>
</dbReference>
<evidence type="ECO:0000313" key="19">
    <source>
        <dbReference type="EMBL" id="GJE95949.1"/>
    </source>
</evidence>
<evidence type="ECO:0000256" key="11">
    <source>
        <dbReference type="ARBA" id="ARBA00023277"/>
    </source>
</evidence>